<dbReference type="SMART" id="SM00710">
    <property type="entry name" value="PbH1"/>
    <property type="match status" value="3"/>
</dbReference>
<accession>A0A5N1INT9</accession>
<dbReference type="EMBL" id="VTWT01000013">
    <property type="protein sequence ID" value="KAA9325150.1"/>
    <property type="molecule type" value="Genomic_DNA"/>
</dbReference>
<dbReference type="PROSITE" id="PS51257">
    <property type="entry name" value="PROKAR_LIPOPROTEIN"/>
    <property type="match status" value="1"/>
</dbReference>
<keyword evidence="2" id="KW-1185">Reference proteome</keyword>
<organism evidence="1 2">
    <name type="scientific">Adhaeribacter soli</name>
    <dbReference type="NCBI Taxonomy" id="2607655"/>
    <lineage>
        <taxon>Bacteria</taxon>
        <taxon>Pseudomonadati</taxon>
        <taxon>Bacteroidota</taxon>
        <taxon>Cytophagia</taxon>
        <taxon>Cytophagales</taxon>
        <taxon>Hymenobacteraceae</taxon>
        <taxon>Adhaeribacter</taxon>
    </lineage>
</organism>
<name>A0A5N1INT9_9BACT</name>
<gene>
    <name evidence="1" type="ORF">F0P94_18115</name>
</gene>
<proteinExistence type="predicted"/>
<dbReference type="RefSeq" id="WP_150905726.1">
    <property type="nucleotide sequence ID" value="NZ_VTWT01000013.1"/>
</dbReference>
<dbReference type="InterPro" id="IPR006626">
    <property type="entry name" value="PbH1"/>
</dbReference>
<evidence type="ECO:0000313" key="1">
    <source>
        <dbReference type="EMBL" id="KAA9325150.1"/>
    </source>
</evidence>
<dbReference type="SUPFAM" id="SSF51126">
    <property type="entry name" value="Pectin lyase-like"/>
    <property type="match status" value="1"/>
</dbReference>
<dbReference type="InterPro" id="IPR011050">
    <property type="entry name" value="Pectin_lyase_fold/virulence"/>
</dbReference>
<comment type="caution">
    <text evidence="1">The sequence shown here is derived from an EMBL/GenBank/DDBJ whole genome shotgun (WGS) entry which is preliminary data.</text>
</comment>
<evidence type="ECO:0000313" key="2">
    <source>
        <dbReference type="Proteomes" id="UP000326570"/>
    </source>
</evidence>
<evidence type="ECO:0008006" key="3">
    <source>
        <dbReference type="Google" id="ProtNLM"/>
    </source>
</evidence>
<reference evidence="1 2" key="1">
    <citation type="submission" date="2019-09" db="EMBL/GenBank/DDBJ databases">
        <title>Genome sequence of Adhaeribacter sp. M2.</title>
        <authorList>
            <person name="Srinivasan S."/>
        </authorList>
    </citation>
    <scope>NUCLEOTIDE SEQUENCE [LARGE SCALE GENOMIC DNA]</scope>
    <source>
        <strain evidence="1 2">M2</strain>
    </source>
</reference>
<sequence length="400" mass="43343">MKNFLFAFAASSLLLSSCGKDDEDPKPQPQNPNPPVTAHAVTLESDITQNTTLEDRITDPNFPDYIVNKDIAVYGELTIKPGVVIAFAEDVSMLIAEDGAIFSRGEATKKVRFTGKIAQKGYWAGLDIYSINSHNELLHTEILNAGSIPGTDNVKANVILEEDARLNIRNSLISGSGGYGLYLRDESLLLNFSENTLSNNNEAPLKLLADNVQKLDAASSFSQGNNRNVIEVMRSWINGTGEVVWPAFNDNTPYRFMGSISVQTGWKLLPGVTIEVKPNEEFEIGSNGYMHAAGTTARKITITGVDKTVGSWNGFIFYSRSSMNVIENAEIKYAGGQPMLSNTKAAITITDHSSLSIRNSALTHSGGHGIHVNGLGQINSDVATSNTFTSNTLSDVIYTQ</sequence>
<dbReference type="AlphaFoldDB" id="A0A5N1INT9"/>
<protein>
    <recommendedName>
        <fullName evidence="3">Right-handed parallel beta-helix repeat-containing protein</fullName>
    </recommendedName>
</protein>
<dbReference type="Proteomes" id="UP000326570">
    <property type="component" value="Unassembled WGS sequence"/>
</dbReference>